<dbReference type="AlphaFoldDB" id="A0AA88J8C6"/>
<name>A0AA88J8C6_FICCA</name>
<comment type="caution">
    <text evidence="1">The sequence shown here is derived from an EMBL/GenBank/DDBJ whole genome shotgun (WGS) entry which is preliminary data.</text>
</comment>
<protein>
    <submittedName>
        <fullName evidence="1">Uncharacterized protein</fullName>
    </submittedName>
</protein>
<evidence type="ECO:0000313" key="2">
    <source>
        <dbReference type="Proteomes" id="UP001187192"/>
    </source>
</evidence>
<gene>
    <name evidence="1" type="ORF">TIFTF001_034053</name>
</gene>
<proteinExistence type="predicted"/>
<organism evidence="1 2">
    <name type="scientific">Ficus carica</name>
    <name type="common">Common fig</name>
    <dbReference type="NCBI Taxonomy" id="3494"/>
    <lineage>
        <taxon>Eukaryota</taxon>
        <taxon>Viridiplantae</taxon>
        <taxon>Streptophyta</taxon>
        <taxon>Embryophyta</taxon>
        <taxon>Tracheophyta</taxon>
        <taxon>Spermatophyta</taxon>
        <taxon>Magnoliopsida</taxon>
        <taxon>eudicotyledons</taxon>
        <taxon>Gunneridae</taxon>
        <taxon>Pentapetalae</taxon>
        <taxon>rosids</taxon>
        <taxon>fabids</taxon>
        <taxon>Rosales</taxon>
        <taxon>Moraceae</taxon>
        <taxon>Ficeae</taxon>
        <taxon>Ficus</taxon>
    </lineage>
</organism>
<reference evidence="1" key="1">
    <citation type="submission" date="2023-07" db="EMBL/GenBank/DDBJ databases">
        <title>draft genome sequence of fig (Ficus carica).</title>
        <authorList>
            <person name="Takahashi T."/>
            <person name="Nishimura K."/>
        </authorList>
    </citation>
    <scope>NUCLEOTIDE SEQUENCE</scope>
</reference>
<sequence>MPRATDVPPWDNPVPPVAPHIPELARLCPELIPNEMKKVRRMMKMFQTDIAKQVSTGSRPPTLVADCISRAIRAEYWINQDREARA</sequence>
<keyword evidence="2" id="KW-1185">Reference proteome</keyword>
<evidence type="ECO:0000313" key="1">
    <source>
        <dbReference type="EMBL" id="GMN64970.1"/>
    </source>
</evidence>
<accession>A0AA88J8C6</accession>
<dbReference type="EMBL" id="BTGU01000204">
    <property type="protein sequence ID" value="GMN64970.1"/>
    <property type="molecule type" value="Genomic_DNA"/>
</dbReference>
<dbReference type="Proteomes" id="UP001187192">
    <property type="component" value="Unassembled WGS sequence"/>
</dbReference>